<dbReference type="RefSeq" id="WP_200280703.1">
    <property type="nucleotide sequence ID" value="NZ_JAENII010000010.1"/>
</dbReference>
<evidence type="ECO:0000313" key="1">
    <source>
        <dbReference type="EMBL" id="MBK1828060.1"/>
    </source>
</evidence>
<dbReference type="Proteomes" id="UP000658278">
    <property type="component" value="Unassembled WGS sequence"/>
</dbReference>
<proteinExistence type="predicted"/>
<gene>
    <name evidence="1" type="ORF">JIN81_13595</name>
</gene>
<organism evidence="1 2">
    <name type="scientific">Haloferula rosea</name>
    <dbReference type="NCBI Taxonomy" id="490093"/>
    <lineage>
        <taxon>Bacteria</taxon>
        <taxon>Pseudomonadati</taxon>
        <taxon>Verrucomicrobiota</taxon>
        <taxon>Verrucomicrobiia</taxon>
        <taxon>Verrucomicrobiales</taxon>
        <taxon>Verrucomicrobiaceae</taxon>
        <taxon>Haloferula</taxon>
    </lineage>
</organism>
<accession>A0A934RGR9</accession>
<dbReference type="EMBL" id="JAENII010000010">
    <property type="protein sequence ID" value="MBK1828060.1"/>
    <property type="molecule type" value="Genomic_DNA"/>
</dbReference>
<dbReference type="Gene3D" id="2.30.30.700">
    <property type="entry name" value="SLA1 homology domain 1"/>
    <property type="match status" value="1"/>
</dbReference>
<keyword evidence="2" id="KW-1185">Reference proteome</keyword>
<dbReference type="SUPFAM" id="SSF53474">
    <property type="entry name" value="alpha/beta-Hydrolases"/>
    <property type="match status" value="1"/>
</dbReference>
<name>A0A934RGR9_9BACT</name>
<dbReference type="Gene3D" id="3.40.50.1820">
    <property type="entry name" value="alpha/beta hydrolase"/>
    <property type="match status" value="1"/>
</dbReference>
<protein>
    <recommendedName>
        <fullName evidence="3">SLA1 homology domain-containing protein</fullName>
    </recommendedName>
</protein>
<reference evidence="1" key="1">
    <citation type="submission" date="2021-01" db="EMBL/GenBank/DDBJ databases">
        <title>Modified the classification status of verrucomicrobia.</title>
        <authorList>
            <person name="Feng X."/>
        </authorList>
    </citation>
    <scope>NUCLEOTIDE SEQUENCE</scope>
    <source>
        <strain evidence="1">KCTC 22201</strain>
    </source>
</reference>
<dbReference type="AlphaFoldDB" id="A0A934RGR9"/>
<evidence type="ECO:0008006" key="3">
    <source>
        <dbReference type="Google" id="ProtNLM"/>
    </source>
</evidence>
<dbReference type="InterPro" id="IPR029058">
    <property type="entry name" value="AB_hydrolase_fold"/>
</dbReference>
<evidence type="ECO:0000313" key="2">
    <source>
        <dbReference type="Proteomes" id="UP000658278"/>
    </source>
</evidence>
<comment type="caution">
    <text evidence="1">The sequence shown here is derived from an EMBL/GenBank/DDBJ whole genome shotgun (WGS) entry which is preliminary data.</text>
</comment>
<sequence length="429" mass="46874">MKPIPFFLALLYVPLFGEPTEVREWRSTAGTTIKAAALKVEGGQVFLKADDGREFKVAVDKFADQDRAFLKDHFAIKAPEPGQPTASGVAMVEGGVTYPQGEVSGPIDAGEGSTLFVYVPKTLREGRLAPLMFHTGAGGGSGNSVKAYAEGAEFNGWVIASSVQSRNGPDHPEVNHEHSKRCVEHLLGNLPIDEERVYFTGNSGGGAMSFYNALRIKSAGNMPIIGYSPDKKYEKKQYCYGIGGNTDYNRYLTAHAVAEFGDRGFHRFHPGGHSNGPDWMGDEGITWLNGRYLGDQRKDSDLDAERLDYEASMIEWITTLQDAHPYRAHYWCHFLKDEYEIEGPNAAIVSGLLGELSKEPNNVRYTEGIAALDEFSDKYYVGEGEGGGSQFKHTSSKIEKAAEKLAEGYEGVPLIEDIAKGLGNPTVGK</sequence>